<feature type="compositionally biased region" description="Basic and acidic residues" evidence="1">
    <location>
        <begin position="327"/>
        <end position="356"/>
    </location>
</feature>
<feature type="region of interest" description="Disordered" evidence="1">
    <location>
        <begin position="77"/>
        <end position="103"/>
    </location>
</feature>
<organism evidence="2 3">
    <name type="scientific">Mycena citricolor</name>
    <dbReference type="NCBI Taxonomy" id="2018698"/>
    <lineage>
        <taxon>Eukaryota</taxon>
        <taxon>Fungi</taxon>
        <taxon>Dikarya</taxon>
        <taxon>Basidiomycota</taxon>
        <taxon>Agaricomycotina</taxon>
        <taxon>Agaricomycetes</taxon>
        <taxon>Agaricomycetidae</taxon>
        <taxon>Agaricales</taxon>
        <taxon>Marasmiineae</taxon>
        <taxon>Mycenaceae</taxon>
        <taxon>Mycena</taxon>
    </lineage>
</organism>
<feature type="region of interest" description="Disordered" evidence="1">
    <location>
        <begin position="211"/>
        <end position="356"/>
    </location>
</feature>
<evidence type="ECO:0000313" key="2">
    <source>
        <dbReference type="EMBL" id="CAK5270098.1"/>
    </source>
</evidence>
<dbReference type="AlphaFoldDB" id="A0AAD2JZ90"/>
<evidence type="ECO:0000313" key="3">
    <source>
        <dbReference type="Proteomes" id="UP001295794"/>
    </source>
</evidence>
<comment type="caution">
    <text evidence="2">The sequence shown here is derived from an EMBL/GenBank/DDBJ whole genome shotgun (WGS) entry which is preliminary data.</text>
</comment>
<proteinExistence type="predicted"/>
<evidence type="ECO:0000256" key="1">
    <source>
        <dbReference type="SAM" id="MobiDB-lite"/>
    </source>
</evidence>
<protein>
    <submittedName>
        <fullName evidence="2">Uncharacterized protein</fullName>
    </submittedName>
</protein>
<reference evidence="2" key="1">
    <citation type="submission" date="2023-11" db="EMBL/GenBank/DDBJ databases">
        <authorList>
            <person name="De Vega J J."/>
            <person name="De Vega J J."/>
        </authorList>
    </citation>
    <scope>NUCLEOTIDE SEQUENCE</scope>
</reference>
<gene>
    <name evidence="2" type="ORF">MYCIT1_LOCUS14253</name>
</gene>
<sequence>MPSFLQHRLEPMHQPPPPDVRLVQARERAPRPRCRGAPAAPAAGARHDHRQVVLLLLGGLRARHRLGVARVHRHRDAVRRGRAERGDGVARGQQVDREEGAGGGERLHAELALRRRLRDERHPEQVRLRLRLLLLFLRLVLVLRGHVLDGLARRFILRRHRRHGRQRHRRRRREHLLRRRDPLGQRRRRGPALCVVDARQADLRQRLQQLQARRTHGHGRDIVPLRQRRLGPRVAAAAAVEQERPRRRAHRREQHPVLPRAQVDASVPGPLGPSPRVDRGPPSQSGTVRRHGEREREPGRRGRVGPRRSSHRRRRAKAQPEPGCRCRPHDAPDRRWAGKRDGAPRGGRRDRGDRVELRGSGLGWGRRRGHQTRQVEFEVGESVVAERGDVQRGCVVVVRGAVERFVLARTRAVEHVVFGAGIRRPVVARPSVEVREPRNTHVATYIAPSLTSKSRGKC</sequence>
<keyword evidence="3" id="KW-1185">Reference proteome</keyword>
<feature type="compositionally biased region" description="Basic residues" evidence="1">
    <location>
        <begin position="301"/>
        <end position="317"/>
    </location>
</feature>
<feature type="region of interest" description="Disordered" evidence="1">
    <location>
        <begin position="161"/>
        <end position="184"/>
    </location>
</feature>
<feature type="compositionally biased region" description="Basic residues" evidence="1">
    <location>
        <begin position="161"/>
        <end position="178"/>
    </location>
</feature>
<accession>A0AAD2JZ90</accession>
<feature type="compositionally biased region" description="Basic and acidic residues" evidence="1">
    <location>
        <begin position="78"/>
        <end position="103"/>
    </location>
</feature>
<feature type="compositionally biased region" description="Basic and acidic residues" evidence="1">
    <location>
        <begin position="290"/>
        <end position="300"/>
    </location>
</feature>
<dbReference type="EMBL" id="CAVNYO010000158">
    <property type="protein sequence ID" value="CAK5270098.1"/>
    <property type="molecule type" value="Genomic_DNA"/>
</dbReference>
<name>A0AAD2JZ90_9AGAR</name>
<dbReference type="Proteomes" id="UP001295794">
    <property type="component" value="Unassembled WGS sequence"/>
</dbReference>